<accession>A0A8R1YXY9</accession>
<evidence type="ECO:0000313" key="16">
    <source>
        <dbReference type="EnsemblMetazoa" id="PPA39941.1"/>
    </source>
</evidence>
<evidence type="ECO:0000256" key="12">
    <source>
        <dbReference type="ARBA" id="ARBA00023136"/>
    </source>
</evidence>
<dbReference type="AlphaFoldDB" id="A0A2A6BZ90"/>
<reference evidence="17" key="1">
    <citation type="journal article" date="2008" name="Nat. Genet.">
        <title>The Pristionchus pacificus genome provides a unique perspective on nematode lifestyle and parasitism.</title>
        <authorList>
            <person name="Dieterich C."/>
            <person name="Clifton S.W."/>
            <person name="Schuster L.N."/>
            <person name="Chinwalla A."/>
            <person name="Delehaunty K."/>
            <person name="Dinkelacker I."/>
            <person name="Fulton L."/>
            <person name="Fulton R."/>
            <person name="Godfrey J."/>
            <person name="Minx P."/>
            <person name="Mitreva M."/>
            <person name="Roeseler W."/>
            <person name="Tian H."/>
            <person name="Witte H."/>
            <person name="Yang S.P."/>
            <person name="Wilson R.K."/>
            <person name="Sommer R.J."/>
        </authorList>
    </citation>
    <scope>NUCLEOTIDE SEQUENCE [LARGE SCALE GENOMIC DNA]</scope>
    <source>
        <strain evidence="17">PS312</strain>
    </source>
</reference>
<evidence type="ECO:0000256" key="5">
    <source>
        <dbReference type="ARBA" id="ARBA00022692"/>
    </source>
</evidence>
<dbReference type="PANTHER" id="PTHR10166">
    <property type="entry name" value="VOLTAGE-DEPENDENT CALCIUM CHANNEL SUBUNIT ALPHA-2/DELTA-RELATED"/>
    <property type="match status" value="1"/>
</dbReference>
<evidence type="ECO:0000256" key="15">
    <source>
        <dbReference type="ARBA" id="ARBA00023303"/>
    </source>
</evidence>
<dbReference type="SMART" id="SM00327">
    <property type="entry name" value="VWA"/>
    <property type="match status" value="1"/>
</dbReference>
<keyword evidence="6" id="KW-0479">Metal-binding</keyword>
<dbReference type="PANTHER" id="PTHR10166:SF65">
    <property type="entry name" value="VWFA DOMAIN-CONTAINING PROTEIN"/>
    <property type="match status" value="1"/>
</dbReference>
<dbReference type="Pfam" id="PF08473">
    <property type="entry name" value="VGCC_alpha2"/>
    <property type="match status" value="1"/>
</dbReference>
<dbReference type="SUPFAM" id="SSF53300">
    <property type="entry name" value="vWA-like"/>
    <property type="match status" value="1"/>
</dbReference>
<keyword evidence="9" id="KW-0851">Voltage-gated channel</keyword>
<dbReference type="GO" id="GO:0005245">
    <property type="term" value="F:voltage-gated calcium channel activity"/>
    <property type="evidence" value="ECO:0000318"/>
    <property type="project" value="GO_Central"/>
</dbReference>
<organism evidence="16 17">
    <name type="scientific">Pristionchus pacificus</name>
    <name type="common">Parasitic nematode worm</name>
    <dbReference type="NCBI Taxonomy" id="54126"/>
    <lineage>
        <taxon>Eukaryota</taxon>
        <taxon>Metazoa</taxon>
        <taxon>Ecdysozoa</taxon>
        <taxon>Nematoda</taxon>
        <taxon>Chromadorea</taxon>
        <taxon>Rhabditida</taxon>
        <taxon>Rhabditina</taxon>
        <taxon>Diplogasteromorpha</taxon>
        <taxon>Diplogasteroidea</taxon>
        <taxon>Neodiplogasteridae</taxon>
        <taxon>Pristionchus</taxon>
    </lineage>
</organism>
<dbReference type="Proteomes" id="UP000005239">
    <property type="component" value="Unassembled WGS sequence"/>
</dbReference>
<keyword evidence="14" id="KW-0325">Glycoprotein</keyword>
<evidence type="ECO:0000256" key="7">
    <source>
        <dbReference type="ARBA" id="ARBA00022729"/>
    </source>
</evidence>
<keyword evidence="4" id="KW-0107">Calcium channel</keyword>
<keyword evidence="10" id="KW-1133">Transmembrane helix</keyword>
<dbReference type="Pfam" id="PF00092">
    <property type="entry name" value="VWA"/>
    <property type="match status" value="1"/>
</dbReference>
<keyword evidence="5" id="KW-0812">Transmembrane</keyword>
<keyword evidence="15" id="KW-0407">Ion channel</keyword>
<dbReference type="InterPro" id="IPR013680">
    <property type="entry name" value="VDCC_a2/dsu"/>
</dbReference>
<proteinExistence type="predicted"/>
<evidence type="ECO:0000256" key="14">
    <source>
        <dbReference type="ARBA" id="ARBA00023180"/>
    </source>
</evidence>
<evidence type="ECO:0000256" key="4">
    <source>
        <dbReference type="ARBA" id="ARBA00022673"/>
    </source>
</evidence>
<dbReference type="InterPro" id="IPR002035">
    <property type="entry name" value="VWF_A"/>
</dbReference>
<dbReference type="InterPro" id="IPR051173">
    <property type="entry name" value="Ca_channel_alpha-2/delta"/>
</dbReference>
<gene>
    <name evidence="16" type="primary">WBGene00278310</name>
</gene>
<keyword evidence="11" id="KW-0406">Ion transport</keyword>
<dbReference type="EnsemblMetazoa" id="PPA39941.1">
    <property type="protein sequence ID" value="PPA39941.1"/>
    <property type="gene ID" value="WBGene00278310"/>
</dbReference>
<evidence type="ECO:0000256" key="3">
    <source>
        <dbReference type="ARBA" id="ARBA00022568"/>
    </source>
</evidence>
<accession>A0A2A6BZ90</accession>
<keyword evidence="17" id="KW-1185">Reference proteome</keyword>
<evidence type="ECO:0000313" key="17">
    <source>
        <dbReference type="Proteomes" id="UP000005239"/>
    </source>
</evidence>
<evidence type="ECO:0000256" key="9">
    <source>
        <dbReference type="ARBA" id="ARBA00022882"/>
    </source>
</evidence>
<keyword evidence="7" id="KW-0732">Signal</keyword>
<evidence type="ECO:0000256" key="6">
    <source>
        <dbReference type="ARBA" id="ARBA00022723"/>
    </source>
</evidence>
<name>A0A2A6BZ90_PRIPA</name>
<dbReference type="GO" id="GO:0005891">
    <property type="term" value="C:voltage-gated calcium channel complex"/>
    <property type="evidence" value="ECO:0000318"/>
    <property type="project" value="GO_Central"/>
</dbReference>
<protein>
    <submittedName>
        <fullName evidence="16">Tag-180 protein</fullName>
    </submittedName>
</protein>
<keyword evidence="13" id="KW-1015">Disulfide bond</keyword>
<sequence length="1082" mass="123467">MVHSSLLFILLLFPFLSFSIPSPSTTNAPRWLNAFSEYLVDKFNEQSKFELINQEIVSLSPSLRLKSESCAHALQSAYRAISLLLEKRMKAVQRLANIAEESIRDYREPKEPINDNATSCNFASIINGSDVHFHSEKEEGTKESGVHVNIESYTCEPGVVRDYTWTKDESIDRIFMENERDDPSIPNQFIGTYTSLTRMYPRRKWEIEPEKITADLFDPKFRPWFVNAEAAPKDIVFLLDYSGSMKGPTMHLSRITLLYILATLNPNDYIAGVWFNKNFASILDCSNTTFIPATTRNKKIFYEKSVKEETEKADLGPPLKFSIEMLRNQSSVLFGDSRSGSHKLIILLTDGIDEWPHTVIQENLTNSAGDKIRVFGMAMGFATGPLPLLDHLACTTNATTSVVDSVADVKAQSRSYLDHLSDVHSLTLQSTPIEDRPISWTNVYMDNQAAGPVITLSIPLIVPIHHPTWFDTDSQRKPNRMGGVAGVDINIKEFTAHLPHGDGLRSFIVDNNGMVVYHKDHKLPKTEVHAVRRSACYESSQVKKKSGHALRVQYGHSDERVYRLVGLLDSIPTIDMYELESNSTIVQNLRRVIMDGKCDGKTKIMDKTKTENDYYLCKSFPSTPLTLVIFSSHNVPSYDYTGPPIPSSQLTTPNPMVQYLISKRSACNWAIDKIHDDTRSPIGLERLRYSQWINHPDCIDNPSESFSRAMAASLKTWADSWPENPTGTCMDSGILAGIPFDVRYYLNSFVYTRGQVAAFYPIPESEKSMKQLTEKMEKERLWKKNSSDIQFSVRDTHVIIYKPIVDEKNNRLAIVGIQWRLDFLTDRFINWTLNHTYKEDPCMTHTCLLLSRSAYVIASNMGEYAAKHAPLTQFDSQTFKALRKQREIQLEVSIDYQAECEAQMKTMWASPSSQPSSFIQTLFYTISGLLSTLLSFNFTMIFSAFITPIESQPKIMKNGTCYFQEIVPFERCAYIQYQYTVTKNDHRQFDMHGQGCSRYGRLHNVNNTRLALLVVQQACGKYNPEEPFHYHPRRILGCETIANYPRKRPNYTYTLSSPKVRNQMRGNGPECRKMPEIILFNI</sequence>
<dbReference type="GO" id="GO:0046872">
    <property type="term" value="F:metal ion binding"/>
    <property type="evidence" value="ECO:0007669"/>
    <property type="project" value="UniProtKB-KW"/>
</dbReference>
<evidence type="ECO:0000256" key="1">
    <source>
        <dbReference type="ARBA" id="ARBA00004479"/>
    </source>
</evidence>
<evidence type="ECO:0000256" key="10">
    <source>
        <dbReference type="ARBA" id="ARBA00022989"/>
    </source>
</evidence>
<keyword evidence="3" id="KW-0109">Calcium transport</keyword>
<keyword evidence="12" id="KW-0472">Membrane</keyword>
<dbReference type="Gene3D" id="3.30.450.20">
    <property type="entry name" value="PAS domain"/>
    <property type="match status" value="1"/>
</dbReference>
<dbReference type="OrthoDB" id="10054666at2759"/>
<dbReference type="PROSITE" id="PS50234">
    <property type="entry name" value="VWFA"/>
    <property type="match status" value="1"/>
</dbReference>
<evidence type="ECO:0000256" key="13">
    <source>
        <dbReference type="ARBA" id="ARBA00023157"/>
    </source>
</evidence>
<reference evidence="16" key="2">
    <citation type="submission" date="2022-06" db="UniProtKB">
        <authorList>
            <consortium name="EnsemblMetazoa"/>
        </authorList>
    </citation>
    <scope>IDENTIFICATION</scope>
    <source>
        <strain evidence="16">PS312</strain>
    </source>
</reference>
<dbReference type="InterPro" id="IPR036465">
    <property type="entry name" value="vWFA_dom_sf"/>
</dbReference>
<evidence type="ECO:0000256" key="2">
    <source>
        <dbReference type="ARBA" id="ARBA00022448"/>
    </source>
</evidence>
<dbReference type="Gene3D" id="3.40.50.410">
    <property type="entry name" value="von Willebrand factor, type A domain"/>
    <property type="match status" value="1"/>
</dbReference>
<evidence type="ECO:0000256" key="8">
    <source>
        <dbReference type="ARBA" id="ARBA00022837"/>
    </source>
</evidence>
<keyword evidence="8" id="KW-0106">Calcium</keyword>
<dbReference type="InterPro" id="IPR013608">
    <property type="entry name" value="VWA_N"/>
</dbReference>
<keyword evidence="2" id="KW-0813">Transport</keyword>
<evidence type="ECO:0000256" key="11">
    <source>
        <dbReference type="ARBA" id="ARBA00023065"/>
    </source>
</evidence>
<dbReference type="Pfam" id="PF08399">
    <property type="entry name" value="VWA_N"/>
    <property type="match status" value="1"/>
</dbReference>
<comment type="subcellular location">
    <subcellularLocation>
        <location evidence="1">Membrane</location>
        <topology evidence="1">Single-pass type I membrane protein</topology>
    </subcellularLocation>
</comment>